<dbReference type="SUPFAM" id="SSF53474">
    <property type="entry name" value="alpha/beta-Hydrolases"/>
    <property type="match status" value="1"/>
</dbReference>
<dbReference type="PANTHER" id="PTHR43798">
    <property type="entry name" value="MONOACYLGLYCEROL LIPASE"/>
    <property type="match status" value="1"/>
</dbReference>
<dbReference type="InParanoid" id="G9EPY5"/>
<organism evidence="2 3">
    <name type="scientific">Legionella drancourtii LLAP12</name>
    <dbReference type="NCBI Taxonomy" id="658187"/>
    <lineage>
        <taxon>Bacteria</taxon>
        <taxon>Pseudomonadati</taxon>
        <taxon>Pseudomonadota</taxon>
        <taxon>Gammaproteobacteria</taxon>
        <taxon>Legionellales</taxon>
        <taxon>Legionellaceae</taxon>
        <taxon>Legionella</taxon>
    </lineage>
</organism>
<evidence type="ECO:0000313" key="2">
    <source>
        <dbReference type="EMBL" id="EHL30687.1"/>
    </source>
</evidence>
<dbReference type="PRINTS" id="PR00111">
    <property type="entry name" value="ABHYDROLASE"/>
</dbReference>
<dbReference type="HOGENOM" id="CLU_020336_13_6_6"/>
<dbReference type="AlphaFoldDB" id="G9EPY5"/>
<dbReference type="RefSeq" id="WP_006871240.1">
    <property type="nucleotide sequence ID" value="NZ_JH413827.1"/>
</dbReference>
<evidence type="ECO:0000259" key="1">
    <source>
        <dbReference type="Pfam" id="PF00561"/>
    </source>
</evidence>
<dbReference type="Proteomes" id="UP000002770">
    <property type="component" value="Unassembled WGS sequence"/>
</dbReference>
<dbReference type="GO" id="GO:0016020">
    <property type="term" value="C:membrane"/>
    <property type="evidence" value="ECO:0007669"/>
    <property type="project" value="TreeGrafter"/>
</dbReference>
<dbReference type="EMBL" id="JH413827">
    <property type="protein sequence ID" value="EHL30687.1"/>
    <property type="molecule type" value="Genomic_DNA"/>
</dbReference>
<dbReference type="InterPro" id="IPR050266">
    <property type="entry name" value="AB_hydrolase_sf"/>
</dbReference>
<dbReference type="STRING" id="658187.LDG_7326"/>
<feature type="domain" description="AB hydrolase-1" evidence="1">
    <location>
        <begin position="23"/>
        <end position="156"/>
    </location>
</feature>
<dbReference type="OrthoDB" id="2086224at2"/>
<gene>
    <name evidence="2" type="ORF">LDG_7326</name>
</gene>
<keyword evidence="3" id="KW-1185">Reference proteome</keyword>
<dbReference type="eggNOG" id="COG2267">
    <property type="taxonomic scope" value="Bacteria"/>
</dbReference>
<sequence>MHENLFECNTVTLNYMEYPNQNPAILLLHGATSHWQSFLPVIPELTQHFHVYALDFRGHGQSQRMEGAYTLSDYLNDAYVFIKECIKEHVIVMGHSLGGMIGIMLAANYPELVNNLILIDTPLTLRPLQRLASAQVEQANLLIQSLRFSQFFPGLPIPEGLRQCDPEMLFAMINQFDKTFGQYKEHELFPKVTCPVLLIRGGLERGSLISDSDLDGALKLLPDLSHVQLPHVGHSPIRQDKEAVLNVLENFLNYKK</sequence>
<accession>G9EPY5</accession>
<name>G9EPY5_9GAMM</name>
<evidence type="ECO:0000313" key="3">
    <source>
        <dbReference type="Proteomes" id="UP000002770"/>
    </source>
</evidence>
<protein>
    <recommendedName>
        <fullName evidence="1">AB hydrolase-1 domain-containing protein</fullName>
    </recommendedName>
</protein>
<dbReference type="Pfam" id="PF00561">
    <property type="entry name" value="Abhydrolase_1"/>
    <property type="match status" value="1"/>
</dbReference>
<dbReference type="Gene3D" id="3.40.50.1820">
    <property type="entry name" value="alpha/beta hydrolase"/>
    <property type="match status" value="1"/>
</dbReference>
<reference evidence="2 3" key="1">
    <citation type="journal article" date="2011" name="BMC Genomics">
        <title>Insight into cross-talk between intra-amoebal pathogens.</title>
        <authorList>
            <person name="Gimenez G."/>
            <person name="Bertelli C."/>
            <person name="Moliner C."/>
            <person name="Robert C."/>
            <person name="Raoult D."/>
            <person name="Fournier P.E."/>
            <person name="Greub G."/>
        </authorList>
    </citation>
    <scope>NUCLEOTIDE SEQUENCE [LARGE SCALE GENOMIC DNA]</scope>
    <source>
        <strain evidence="2 3">LLAP12</strain>
    </source>
</reference>
<dbReference type="PANTHER" id="PTHR43798:SF33">
    <property type="entry name" value="HYDROLASE, PUTATIVE (AFU_ORTHOLOGUE AFUA_2G14860)-RELATED"/>
    <property type="match status" value="1"/>
</dbReference>
<dbReference type="InterPro" id="IPR029058">
    <property type="entry name" value="AB_hydrolase_fold"/>
</dbReference>
<dbReference type="InterPro" id="IPR000073">
    <property type="entry name" value="AB_hydrolase_1"/>
</dbReference>
<proteinExistence type="predicted"/>